<dbReference type="PROSITE" id="PS50175">
    <property type="entry name" value="ASP_PROT_RETROV"/>
    <property type="match status" value="1"/>
</dbReference>
<feature type="compositionally biased region" description="Basic residues" evidence="2">
    <location>
        <begin position="518"/>
        <end position="529"/>
    </location>
</feature>
<dbReference type="Pfam" id="PF13975">
    <property type="entry name" value="gag-asp_proteas"/>
    <property type="match status" value="1"/>
</dbReference>
<evidence type="ECO:0000313" key="5">
    <source>
        <dbReference type="Proteomes" id="UP000596742"/>
    </source>
</evidence>
<protein>
    <recommendedName>
        <fullName evidence="3">Peptidase A2 domain-containing protein</fullName>
    </recommendedName>
</protein>
<dbReference type="GO" id="GO:0006508">
    <property type="term" value="P:proteolysis"/>
    <property type="evidence" value="ECO:0007669"/>
    <property type="project" value="InterPro"/>
</dbReference>
<feature type="compositionally biased region" description="Polar residues" evidence="2">
    <location>
        <begin position="739"/>
        <end position="751"/>
    </location>
</feature>
<keyword evidence="1" id="KW-0378">Hydrolase</keyword>
<feature type="compositionally biased region" description="Polar residues" evidence="2">
    <location>
        <begin position="244"/>
        <end position="300"/>
    </location>
</feature>
<dbReference type="InterPro" id="IPR048270">
    <property type="entry name" value="PNMA_C"/>
</dbReference>
<dbReference type="Proteomes" id="UP000596742">
    <property type="component" value="Unassembled WGS sequence"/>
</dbReference>
<feature type="compositionally biased region" description="Polar residues" evidence="2">
    <location>
        <begin position="758"/>
        <end position="767"/>
    </location>
</feature>
<proteinExistence type="predicted"/>
<name>A0A8B6CQQ5_MYTGA</name>
<feature type="region of interest" description="Disordered" evidence="2">
    <location>
        <begin position="235"/>
        <end position="307"/>
    </location>
</feature>
<dbReference type="Gene3D" id="2.40.70.10">
    <property type="entry name" value="Acid Proteases"/>
    <property type="match status" value="1"/>
</dbReference>
<sequence length="953" mass="108231">MDTVWNSQVDRTSMRSMPSCIEENEYPTQEMDRCRIFDDNLSCSEESLLPSRTLQPEVIDPAYGPHYVEYEPSDKPDLPSLDRSMSIQHDSTTMIEVQLNQQPRFQQSQTREPINQRSRLLENSVNYIQPPQPTVQLPVEHTVNFNQQPQPVVQLPVEHTVNFNQQPQPVVQLPVERINQRQQAVQLPVEQVINHNQQRQQAVQLPVEHNDNYPRSNTRAIHLLGGHTVTNTQPIQQSIQQSTRHTISNVPHQSHGTSVLTGQLPTQQGFNRSPPTVANQPINHRATGQQPPQPNINRSNPLPALRSTPPVRERELYQQLPPTANRANQPPCPRSTGQLQSTRQQNYTFPVGTAGQQNRVIDNQQHQPPISHPVNIPHINSHVPPTQQFNRTGLYQPNTNQSGFQQPLNNTMGQQGQPPQAIHNQQEVYRQQPVQHLQNVTAPIHQTQQPFGNIPYQQGRPYQPSTAPNLVQGMTQSGYYDTAPHLPVYPQQQLYNNRPHTQFQDQRMEEEASEHSSPHRKNSGKKHDKRRSDRHGQSETDGHHSSSNRHRAKPAPMKQDKKFFFSVPKNLKYTGKGNWKAFYTKFTGYAEAAGWTDKQKREQLCWCLEDKASDFYTVLLESNKDIAFSTVVTKMVKRFGFQEPQETSQIQFQTITQKTEESLADWADRVLSLATQSFKDLSEEYMTKQAVMKFCQGCNDPEAGQHACGFKPVSWYQHSRKAVQAHIAQGKTHEVKQASAPTPTAQVSDTPSVHGVGSSKSNIDTRVSQMEQQLRQQREEQQQSMQQMQSLLSSMATLTEEMRHSNRSSGTSPSRDYRSDNTSRGRGQGRRGGYNNRAEDQATEGPSNGFTVVGTIGTAQLLRVQVKIQDKLVTALIDTGSEVTIMQDKVFDSLKEKPYVIKETLMHGAGREMQMTCRITNPTLFSIQDLLFNHNLYIAPIDCEMLLGHDFLS</sequence>
<dbReference type="AlphaFoldDB" id="A0A8B6CQQ5"/>
<feature type="region of interest" description="Disordered" evidence="2">
    <location>
        <begin position="727"/>
        <end position="849"/>
    </location>
</feature>
<dbReference type="GO" id="GO:0004190">
    <property type="term" value="F:aspartic-type endopeptidase activity"/>
    <property type="evidence" value="ECO:0007669"/>
    <property type="project" value="InterPro"/>
</dbReference>
<keyword evidence="5" id="KW-1185">Reference proteome</keyword>
<dbReference type="CDD" id="cd00303">
    <property type="entry name" value="retropepsin_like"/>
    <property type="match status" value="1"/>
</dbReference>
<dbReference type="Pfam" id="PF14893">
    <property type="entry name" value="PNMA"/>
    <property type="match status" value="1"/>
</dbReference>
<feature type="domain" description="Peptidase A2" evidence="3">
    <location>
        <begin position="873"/>
        <end position="910"/>
    </location>
</feature>
<feature type="compositionally biased region" description="Low complexity" evidence="2">
    <location>
        <begin position="782"/>
        <end position="794"/>
    </location>
</feature>
<dbReference type="OrthoDB" id="10370756at2759"/>
<evidence type="ECO:0000256" key="2">
    <source>
        <dbReference type="SAM" id="MobiDB-lite"/>
    </source>
</evidence>
<feature type="region of interest" description="Disordered" evidence="2">
    <location>
        <begin position="449"/>
        <end position="485"/>
    </location>
</feature>
<accession>A0A8B6CQQ5</accession>
<comment type="caution">
    <text evidence="4">The sequence shown here is derived from an EMBL/GenBank/DDBJ whole genome shotgun (WGS) entry which is preliminary data.</text>
</comment>
<dbReference type="InterPro" id="IPR001995">
    <property type="entry name" value="Peptidase_A2_cat"/>
</dbReference>
<dbReference type="InterPro" id="IPR001969">
    <property type="entry name" value="Aspartic_peptidase_AS"/>
</dbReference>
<dbReference type="EMBL" id="UYJE01002119">
    <property type="protein sequence ID" value="VDI07998.1"/>
    <property type="molecule type" value="Genomic_DNA"/>
</dbReference>
<dbReference type="SUPFAM" id="SSF50630">
    <property type="entry name" value="Acid proteases"/>
    <property type="match status" value="1"/>
</dbReference>
<feature type="compositionally biased region" description="Basic and acidic residues" evidence="2">
    <location>
        <begin position="530"/>
        <end position="544"/>
    </location>
</feature>
<organism evidence="4 5">
    <name type="scientific">Mytilus galloprovincialis</name>
    <name type="common">Mediterranean mussel</name>
    <dbReference type="NCBI Taxonomy" id="29158"/>
    <lineage>
        <taxon>Eukaryota</taxon>
        <taxon>Metazoa</taxon>
        <taxon>Spiralia</taxon>
        <taxon>Lophotrochozoa</taxon>
        <taxon>Mollusca</taxon>
        <taxon>Bivalvia</taxon>
        <taxon>Autobranchia</taxon>
        <taxon>Pteriomorphia</taxon>
        <taxon>Mytilida</taxon>
        <taxon>Mytiloidea</taxon>
        <taxon>Mytilidae</taxon>
        <taxon>Mytilinae</taxon>
        <taxon>Mytilus</taxon>
    </lineage>
</organism>
<feature type="compositionally biased region" description="Polar residues" evidence="2">
    <location>
        <begin position="463"/>
        <end position="479"/>
    </location>
</feature>
<dbReference type="InterPro" id="IPR021109">
    <property type="entry name" value="Peptidase_aspartic_dom_sf"/>
</dbReference>
<evidence type="ECO:0000259" key="3">
    <source>
        <dbReference type="PROSITE" id="PS50175"/>
    </source>
</evidence>
<evidence type="ECO:0000313" key="4">
    <source>
        <dbReference type="EMBL" id="VDI07998.1"/>
    </source>
</evidence>
<reference evidence="4" key="1">
    <citation type="submission" date="2018-11" db="EMBL/GenBank/DDBJ databases">
        <authorList>
            <person name="Alioto T."/>
            <person name="Alioto T."/>
        </authorList>
    </citation>
    <scope>NUCLEOTIDE SEQUENCE</scope>
</reference>
<feature type="region of interest" description="Disordered" evidence="2">
    <location>
        <begin position="501"/>
        <end position="560"/>
    </location>
</feature>
<evidence type="ECO:0000256" key="1">
    <source>
        <dbReference type="ARBA" id="ARBA00022801"/>
    </source>
</evidence>
<feature type="compositionally biased region" description="Basic and acidic residues" evidence="2">
    <location>
        <begin position="506"/>
        <end position="517"/>
    </location>
</feature>
<gene>
    <name evidence="4" type="ORF">MGAL_10B051186</name>
</gene>
<dbReference type="PROSITE" id="PS00141">
    <property type="entry name" value="ASP_PROTEASE"/>
    <property type="match status" value="1"/>
</dbReference>